<comment type="caution">
    <text evidence="2">The sequence shown here is derived from an EMBL/GenBank/DDBJ whole genome shotgun (WGS) entry which is preliminary data.</text>
</comment>
<dbReference type="RefSeq" id="WP_133533168.1">
    <property type="nucleotide sequence ID" value="NZ_SNXR01000014.1"/>
</dbReference>
<reference evidence="2 3" key="1">
    <citation type="submission" date="2019-03" db="EMBL/GenBank/DDBJ databases">
        <title>Genomic Encyclopedia of Archaeal and Bacterial Type Strains, Phase II (KMG-II): from individual species to whole genera.</title>
        <authorList>
            <person name="Goeker M."/>
        </authorList>
    </citation>
    <scope>NUCLEOTIDE SEQUENCE [LARGE SCALE GENOMIC DNA]</scope>
    <source>
        <strain evidence="2 3">DSM 25687</strain>
    </source>
</reference>
<organism evidence="2 3">
    <name type="scientific">Flavobacterium dankookense</name>
    <dbReference type="NCBI Taxonomy" id="706186"/>
    <lineage>
        <taxon>Bacteria</taxon>
        <taxon>Pseudomonadati</taxon>
        <taxon>Bacteroidota</taxon>
        <taxon>Flavobacteriia</taxon>
        <taxon>Flavobacteriales</taxon>
        <taxon>Flavobacteriaceae</taxon>
        <taxon>Flavobacterium</taxon>
    </lineage>
</organism>
<evidence type="ECO:0000313" key="3">
    <source>
        <dbReference type="Proteomes" id="UP000295260"/>
    </source>
</evidence>
<gene>
    <name evidence="2" type="ORF">BC748_1897</name>
</gene>
<protein>
    <recommendedName>
        <fullName evidence="4">Long-subunit fatty acid transport protein</fullName>
    </recommendedName>
</protein>
<evidence type="ECO:0008006" key="4">
    <source>
        <dbReference type="Google" id="ProtNLM"/>
    </source>
</evidence>
<evidence type="ECO:0000256" key="1">
    <source>
        <dbReference type="SAM" id="SignalP"/>
    </source>
</evidence>
<keyword evidence="3" id="KW-1185">Reference proteome</keyword>
<dbReference type="EMBL" id="SNXR01000014">
    <property type="protein sequence ID" value="TDP58670.1"/>
    <property type="molecule type" value="Genomic_DNA"/>
</dbReference>
<accession>A0A4R6Q946</accession>
<sequence>MIKKFIVSLCLLFTLVSFAQEGTSSPYSFYGLGDVKFKGTVENRSMGGVSVFADSIHVNLQNPAQFASLKLTSFAIGGSYLTTKFRTETQEEKARRTTLDYLAVGIPAGKLAFGFGLIPYTAVGYKINQTTTGPNATETDYKGIGGMNKVFFGTAYKITKNINIGAEAQYNFGSIETTSFRTRNDVQYGTNEENISEIQGFSFTTGLTIQQKVKSKYTYFGSLVYSPETDLTIKNQRTITVSGDVDEQPVQNSTFKSPSKFAIGSGFGIVKKWLIGAEVTMQSTSDLKNRFDDIVGVTFENSTRYSFGGYFIPNYNSYSSYLKRVTYRAGVRYENTGMILRNKSIEDFAVTAGLGLPLGGTFSKINVGLEIGKRGTVYNNLVEENYINLSIGLSLSDRWFVKRKYD</sequence>
<keyword evidence="1" id="KW-0732">Signal</keyword>
<feature type="signal peptide" evidence="1">
    <location>
        <begin position="1"/>
        <end position="19"/>
    </location>
</feature>
<evidence type="ECO:0000313" key="2">
    <source>
        <dbReference type="EMBL" id="TDP58670.1"/>
    </source>
</evidence>
<proteinExistence type="predicted"/>
<dbReference type="Gene3D" id="2.40.160.60">
    <property type="entry name" value="Outer membrane protein transport protein (OMPP1/FadL/TodX)"/>
    <property type="match status" value="1"/>
</dbReference>
<dbReference type="AlphaFoldDB" id="A0A4R6Q946"/>
<name>A0A4R6Q946_9FLAO</name>
<feature type="chain" id="PRO_5020288041" description="Long-subunit fatty acid transport protein" evidence="1">
    <location>
        <begin position="20"/>
        <end position="406"/>
    </location>
</feature>
<dbReference type="Proteomes" id="UP000295260">
    <property type="component" value="Unassembled WGS sequence"/>
</dbReference>
<dbReference type="SUPFAM" id="SSF56935">
    <property type="entry name" value="Porins"/>
    <property type="match status" value="1"/>
</dbReference>
<dbReference type="OrthoDB" id="1491239at2"/>